<proteinExistence type="predicted"/>
<dbReference type="GO" id="GO:0000724">
    <property type="term" value="P:double-strand break repair via homologous recombination"/>
    <property type="evidence" value="ECO:0007669"/>
    <property type="project" value="TreeGrafter"/>
</dbReference>
<feature type="compositionally biased region" description="Low complexity" evidence="1">
    <location>
        <begin position="193"/>
        <end position="208"/>
    </location>
</feature>
<dbReference type="GO" id="GO:0004520">
    <property type="term" value="F:DNA endonuclease activity"/>
    <property type="evidence" value="ECO:0007669"/>
    <property type="project" value="TreeGrafter"/>
</dbReference>
<feature type="non-terminal residue" evidence="3">
    <location>
        <position position="553"/>
    </location>
</feature>
<dbReference type="InterPro" id="IPR034998">
    <property type="entry name" value="ANKLE1"/>
</dbReference>
<dbReference type="PANTHER" id="PTHR46427:SF1">
    <property type="entry name" value="ANKYRIN REPEAT AND LEM DOMAIN-CONTAINING PROTEIN 1"/>
    <property type="match status" value="1"/>
</dbReference>
<feature type="compositionally biased region" description="Low complexity" evidence="1">
    <location>
        <begin position="161"/>
        <end position="178"/>
    </location>
</feature>
<evidence type="ECO:0000259" key="2">
    <source>
        <dbReference type="PROSITE" id="PS50954"/>
    </source>
</evidence>
<comment type="caution">
    <text evidence="3">The sequence shown here is derived from an EMBL/GenBank/DDBJ whole genome shotgun (WGS) entry which is preliminary data.</text>
</comment>
<organism evidence="3 4">
    <name type="scientific">Oceanodroma tethys</name>
    <name type="common">Wedge-rumped storm-petrel</name>
    <name type="synonym">Hydrobates tethys</name>
    <dbReference type="NCBI Taxonomy" id="79633"/>
    <lineage>
        <taxon>Eukaryota</taxon>
        <taxon>Metazoa</taxon>
        <taxon>Chordata</taxon>
        <taxon>Craniata</taxon>
        <taxon>Vertebrata</taxon>
        <taxon>Euteleostomi</taxon>
        <taxon>Archelosauria</taxon>
        <taxon>Archosauria</taxon>
        <taxon>Dinosauria</taxon>
        <taxon>Saurischia</taxon>
        <taxon>Theropoda</taxon>
        <taxon>Coelurosauria</taxon>
        <taxon>Aves</taxon>
        <taxon>Neognathae</taxon>
        <taxon>Neoaves</taxon>
        <taxon>Aequornithes</taxon>
        <taxon>Procellariiformes</taxon>
        <taxon>Hydrobatidae</taxon>
        <taxon>Oceanodroma</taxon>
    </lineage>
</organism>
<evidence type="ECO:0000313" key="3">
    <source>
        <dbReference type="EMBL" id="NXH72271.1"/>
    </source>
</evidence>
<dbReference type="GO" id="GO:0005737">
    <property type="term" value="C:cytoplasm"/>
    <property type="evidence" value="ECO:0007669"/>
    <property type="project" value="TreeGrafter"/>
</dbReference>
<dbReference type="PANTHER" id="PTHR46427">
    <property type="entry name" value="ANKYRIN REPEAT AND LEM DOMAIN-CONTAINING PROTEIN 1"/>
    <property type="match status" value="1"/>
</dbReference>
<evidence type="ECO:0000313" key="4">
    <source>
        <dbReference type="Proteomes" id="UP000527232"/>
    </source>
</evidence>
<reference evidence="3 4" key="1">
    <citation type="submission" date="2019-09" db="EMBL/GenBank/DDBJ databases">
        <title>Bird 10,000 Genomes (B10K) Project - Family phase.</title>
        <authorList>
            <person name="Zhang G."/>
        </authorList>
    </citation>
    <scope>NUCLEOTIDE SEQUENCE [LARGE SCALE GENOMIC DNA]</scope>
    <source>
        <strain evidence="3">B10K-DU-001-32</strain>
        <tissue evidence="3">Muscle</tissue>
    </source>
</reference>
<dbReference type="InterPro" id="IPR036770">
    <property type="entry name" value="Ankyrin_rpt-contain_sf"/>
</dbReference>
<dbReference type="OrthoDB" id="1601181at2759"/>
<feature type="region of interest" description="Disordered" evidence="1">
    <location>
        <begin position="45"/>
        <end position="325"/>
    </location>
</feature>
<dbReference type="CDD" id="cd10454">
    <property type="entry name" value="GIY-YIG_COG3680_Meta"/>
    <property type="match status" value="1"/>
</dbReference>
<dbReference type="PROSITE" id="PS50954">
    <property type="entry name" value="LEM"/>
    <property type="match status" value="1"/>
</dbReference>
<evidence type="ECO:0000256" key="1">
    <source>
        <dbReference type="SAM" id="MobiDB-lite"/>
    </source>
</evidence>
<accession>A0A7K9MC54</accession>
<dbReference type="GO" id="GO:0000712">
    <property type="term" value="P:resolution of meiotic recombination intermediates"/>
    <property type="evidence" value="ECO:0007669"/>
    <property type="project" value="TreeGrafter"/>
</dbReference>
<keyword evidence="4" id="KW-1185">Reference proteome</keyword>
<dbReference type="Pfam" id="PF22945">
    <property type="entry name" value="LEM-3_GIY-YIG"/>
    <property type="match status" value="1"/>
</dbReference>
<dbReference type="InterPro" id="IPR003887">
    <property type="entry name" value="LEM_dom"/>
</dbReference>
<feature type="compositionally biased region" description="Pro residues" evidence="1">
    <location>
        <begin position="119"/>
        <end position="131"/>
    </location>
</feature>
<dbReference type="GO" id="GO:0005654">
    <property type="term" value="C:nucleoplasm"/>
    <property type="evidence" value="ECO:0007669"/>
    <property type="project" value="TreeGrafter"/>
</dbReference>
<name>A0A7K9MC54_OCETE</name>
<feature type="domain" description="LEM" evidence="2">
    <location>
        <begin position="318"/>
        <end position="362"/>
    </location>
</feature>
<dbReference type="EMBL" id="VWZR01009376">
    <property type="protein sequence ID" value="NXH72271.1"/>
    <property type="molecule type" value="Genomic_DNA"/>
</dbReference>
<protein>
    <submittedName>
        <fullName evidence="3">ANKL1 protein</fullName>
    </submittedName>
</protein>
<dbReference type="Gene3D" id="1.25.40.20">
    <property type="entry name" value="Ankyrin repeat-containing domain"/>
    <property type="match status" value="1"/>
</dbReference>
<dbReference type="CDD" id="cd12934">
    <property type="entry name" value="LEM"/>
    <property type="match status" value="1"/>
</dbReference>
<feature type="compositionally biased region" description="Basic and acidic residues" evidence="1">
    <location>
        <begin position="277"/>
        <end position="298"/>
    </location>
</feature>
<feature type="non-terminal residue" evidence="3">
    <location>
        <position position="1"/>
    </location>
</feature>
<gene>
    <name evidence="3" type="primary">Ankle1</name>
    <name evidence="3" type="ORF">HYDTET_R09958</name>
</gene>
<dbReference type="AlphaFoldDB" id="A0A7K9MC54"/>
<dbReference type="Proteomes" id="UP000527232">
    <property type="component" value="Unassembled WGS sequence"/>
</dbReference>
<sequence>SAEELMPPHVAVSRGCCRCLRLLLKKGGGPAPRDQDGKRAIDLALERGNRAQIPRDSQRGRGWPPAEAPGGPRRSLSFLTEDGSEGSISSGLPEAGPLSSTRRSLLEDPELGGGCGSGEPPPWLGCPPEPPSLAILSLTPWPHADLGDPADPPQPLASSTLLSAGDELGLGDSSSDSECFVSAVETLEPSEAGGSPLGTSSSSGSSPTVLLCPGDHGDPQDSPSDAPGCPGSSPTVLLVPGDHRHPQDSPSDAPGCPGSSPPHQMLRAAPAPAPRTHCSEEHLEDEERGRAPTERHSPGTEATTSPEDAVVQDGRTCTAPPQPLSDEALRRQLRALGDDPGPVTELTSPELVAALQTGHVPDCAQDELELAQQFDRPDRSQRWREGLVKSSFNYLLLDPRTTQNLPLRSHRLSPAECFRTFVKAIFYVGKGTRARPYCHLSEALSQHRARTQRGCPKVRRILEIWASGQGVISVHCFQSSVPAEAYTREGCLMEALGLQTITNQRKGNCYGVAASWPAARRRRLGVHMLHRAMRIFLAEGERQLRPADIQGGR</sequence>